<evidence type="ECO:0000256" key="1">
    <source>
        <dbReference type="ARBA" id="ARBA00022448"/>
    </source>
</evidence>
<protein>
    <submittedName>
        <fullName evidence="8">Cytochrome c family protein</fullName>
    </submittedName>
</protein>
<keyword evidence="5 6" id="KW-0408">Iron</keyword>
<comment type="caution">
    <text evidence="8">The sequence shown here is derived from an EMBL/GenBank/DDBJ whole genome shotgun (WGS) entry which is preliminary data.</text>
</comment>
<dbReference type="Proteomes" id="UP000289784">
    <property type="component" value="Unassembled WGS sequence"/>
</dbReference>
<feature type="domain" description="Cytochrome c" evidence="7">
    <location>
        <begin position="24"/>
        <end position="125"/>
    </location>
</feature>
<evidence type="ECO:0000256" key="5">
    <source>
        <dbReference type="ARBA" id="ARBA00023004"/>
    </source>
</evidence>
<reference evidence="8 9" key="1">
    <citation type="submission" date="2019-01" db="EMBL/GenBank/DDBJ databases">
        <title>Pseudoxanthomonas composti sp. nov., isolated from compost.</title>
        <authorList>
            <person name="Yang G."/>
        </authorList>
    </citation>
    <scope>NUCLEOTIDE SEQUENCE [LARGE SCALE GENOMIC DNA]</scope>
    <source>
        <strain evidence="8 9">GSS15</strain>
    </source>
</reference>
<dbReference type="PANTHER" id="PTHR11961">
    <property type="entry name" value="CYTOCHROME C"/>
    <property type="match status" value="1"/>
</dbReference>
<accession>A0A4Q1JV36</accession>
<keyword evidence="9" id="KW-1185">Reference proteome</keyword>
<dbReference type="Pfam" id="PF00034">
    <property type="entry name" value="Cytochrom_C"/>
    <property type="match status" value="1"/>
</dbReference>
<evidence type="ECO:0000256" key="4">
    <source>
        <dbReference type="ARBA" id="ARBA00022982"/>
    </source>
</evidence>
<dbReference type="InterPro" id="IPR036909">
    <property type="entry name" value="Cyt_c-like_dom_sf"/>
</dbReference>
<evidence type="ECO:0000313" key="9">
    <source>
        <dbReference type="Proteomes" id="UP000289784"/>
    </source>
</evidence>
<dbReference type="RefSeq" id="WP_129470918.1">
    <property type="nucleotide sequence ID" value="NZ_SAWZ01000004.1"/>
</dbReference>
<keyword evidence="2 6" id="KW-0349">Heme</keyword>
<evidence type="ECO:0000259" key="7">
    <source>
        <dbReference type="PROSITE" id="PS51007"/>
    </source>
</evidence>
<gene>
    <name evidence="8" type="ORF">EPA99_09160</name>
</gene>
<organism evidence="8 9">
    <name type="scientific">Pseudoxanthomonas composti</name>
    <dbReference type="NCBI Taxonomy" id="2137479"/>
    <lineage>
        <taxon>Bacteria</taxon>
        <taxon>Pseudomonadati</taxon>
        <taxon>Pseudomonadota</taxon>
        <taxon>Gammaproteobacteria</taxon>
        <taxon>Lysobacterales</taxon>
        <taxon>Lysobacteraceae</taxon>
        <taxon>Pseudoxanthomonas</taxon>
    </lineage>
</organism>
<dbReference type="PRINTS" id="PR00604">
    <property type="entry name" value="CYTCHRMECIAB"/>
</dbReference>
<dbReference type="GO" id="GO:0020037">
    <property type="term" value="F:heme binding"/>
    <property type="evidence" value="ECO:0007669"/>
    <property type="project" value="InterPro"/>
</dbReference>
<dbReference type="Gene3D" id="1.10.760.10">
    <property type="entry name" value="Cytochrome c-like domain"/>
    <property type="match status" value="1"/>
</dbReference>
<dbReference type="AlphaFoldDB" id="A0A4Q1JV36"/>
<dbReference type="GO" id="GO:0046872">
    <property type="term" value="F:metal ion binding"/>
    <property type="evidence" value="ECO:0007669"/>
    <property type="project" value="UniProtKB-KW"/>
</dbReference>
<evidence type="ECO:0000313" key="8">
    <source>
        <dbReference type="EMBL" id="RXR06006.1"/>
    </source>
</evidence>
<dbReference type="InterPro" id="IPR002327">
    <property type="entry name" value="Cyt_c_1A/1B"/>
</dbReference>
<evidence type="ECO:0000256" key="3">
    <source>
        <dbReference type="ARBA" id="ARBA00022723"/>
    </source>
</evidence>
<name>A0A4Q1JV36_9GAMM</name>
<dbReference type="OrthoDB" id="9805828at2"/>
<dbReference type="GO" id="GO:0009055">
    <property type="term" value="F:electron transfer activity"/>
    <property type="evidence" value="ECO:0007669"/>
    <property type="project" value="InterPro"/>
</dbReference>
<evidence type="ECO:0000256" key="2">
    <source>
        <dbReference type="ARBA" id="ARBA00022617"/>
    </source>
</evidence>
<keyword evidence="4" id="KW-0249">Electron transport</keyword>
<proteinExistence type="predicted"/>
<dbReference type="SUPFAM" id="SSF46626">
    <property type="entry name" value="Cytochrome c"/>
    <property type="match status" value="1"/>
</dbReference>
<evidence type="ECO:0000256" key="6">
    <source>
        <dbReference type="PROSITE-ProRule" id="PRU00433"/>
    </source>
</evidence>
<dbReference type="EMBL" id="SAWZ01000004">
    <property type="protein sequence ID" value="RXR06006.1"/>
    <property type="molecule type" value="Genomic_DNA"/>
</dbReference>
<keyword evidence="1" id="KW-0813">Transport</keyword>
<dbReference type="InterPro" id="IPR009056">
    <property type="entry name" value="Cyt_c-like_dom"/>
</dbReference>
<sequence length="127" mass="13545">MAPALLVLALASCGQPEQAGPIVADAARGEQVFAQLCSSCHKAGPRARNAFGPQLNGVIGRRAGSVEGYAYSPAMRQADFAWDQARLQAYLAAPSDAVPGTKMYFWGLSDRQKVADLLAYLETTDDR</sequence>
<keyword evidence="3 6" id="KW-0479">Metal-binding</keyword>
<dbReference type="PROSITE" id="PS51007">
    <property type="entry name" value="CYTC"/>
    <property type="match status" value="1"/>
</dbReference>